<keyword evidence="3" id="KW-1185">Reference proteome</keyword>
<dbReference type="Proteomes" id="UP001055712">
    <property type="component" value="Unassembled WGS sequence"/>
</dbReference>
<comment type="caution">
    <text evidence="2">The sequence shown here is derived from an EMBL/GenBank/DDBJ whole genome shotgun (WGS) entry which is preliminary data.</text>
</comment>
<feature type="transmembrane region" description="Helical" evidence="1">
    <location>
        <begin position="115"/>
        <end position="135"/>
    </location>
</feature>
<name>A0A9D4TX27_CHLVU</name>
<evidence type="ECO:0000313" key="3">
    <source>
        <dbReference type="Proteomes" id="UP001055712"/>
    </source>
</evidence>
<accession>A0A9D4TX27</accession>
<gene>
    <name evidence="2" type="ORF">D9Q98_005907</name>
</gene>
<dbReference type="EMBL" id="SIDB01000002">
    <property type="protein sequence ID" value="KAI3436490.1"/>
    <property type="molecule type" value="Genomic_DNA"/>
</dbReference>
<organism evidence="2 3">
    <name type="scientific">Chlorella vulgaris</name>
    <name type="common">Green alga</name>
    <dbReference type="NCBI Taxonomy" id="3077"/>
    <lineage>
        <taxon>Eukaryota</taxon>
        <taxon>Viridiplantae</taxon>
        <taxon>Chlorophyta</taxon>
        <taxon>core chlorophytes</taxon>
        <taxon>Trebouxiophyceae</taxon>
        <taxon>Chlorellales</taxon>
        <taxon>Chlorellaceae</taxon>
        <taxon>Chlorella clade</taxon>
        <taxon>Chlorella</taxon>
    </lineage>
</organism>
<reference evidence="2" key="1">
    <citation type="journal article" date="2019" name="Plant J.">
        <title>Chlorella vulgaris genome assembly and annotation reveals the molecular basis for metabolic acclimation to high light conditions.</title>
        <authorList>
            <person name="Cecchin M."/>
            <person name="Marcolungo L."/>
            <person name="Rossato M."/>
            <person name="Girolomoni L."/>
            <person name="Cosentino E."/>
            <person name="Cuine S."/>
            <person name="Li-Beisson Y."/>
            <person name="Delledonne M."/>
            <person name="Ballottari M."/>
        </authorList>
    </citation>
    <scope>NUCLEOTIDE SEQUENCE</scope>
    <source>
        <strain evidence="2">211/11P</strain>
    </source>
</reference>
<keyword evidence="1" id="KW-0472">Membrane</keyword>
<proteinExistence type="predicted"/>
<dbReference type="AlphaFoldDB" id="A0A9D4TX27"/>
<evidence type="ECO:0000256" key="1">
    <source>
        <dbReference type="SAM" id="Phobius"/>
    </source>
</evidence>
<sequence length="137" mass="14614">MMIGAHTRLTTGASPGRKTASFLPRGSHNARHSLTSRHALHLWKGLRFSPPERPGGVCLPAPHKRLLVSPLAAAQQSGDGPPRPLRPLNDVIVPLVLVVGLANWVRVIGTLFGPVGAIGVLSMLVTLVALCMIDFRE</sequence>
<evidence type="ECO:0000313" key="2">
    <source>
        <dbReference type="EMBL" id="KAI3436490.1"/>
    </source>
</evidence>
<reference evidence="2" key="2">
    <citation type="submission" date="2020-11" db="EMBL/GenBank/DDBJ databases">
        <authorList>
            <person name="Cecchin M."/>
            <person name="Marcolungo L."/>
            <person name="Rossato M."/>
            <person name="Girolomoni L."/>
            <person name="Cosentino E."/>
            <person name="Cuine S."/>
            <person name="Li-Beisson Y."/>
            <person name="Delledonne M."/>
            <person name="Ballottari M."/>
        </authorList>
    </citation>
    <scope>NUCLEOTIDE SEQUENCE</scope>
    <source>
        <strain evidence="2">211/11P</strain>
        <tissue evidence="2">Whole cell</tissue>
    </source>
</reference>
<protein>
    <submittedName>
        <fullName evidence="2">Uncharacterized protein</fullName>
    </submittedName>
</protein>
<keyword evidence="1" id="KW-1133">Transmembrane helix</keyword>
<keyword evidence="1" id="KW-0812">Transmembrane</keyword>